<dbReference type="InterPro" id="IPR057207">
    <property type="entry name" value="FBXL15_LRR"/>
</dbReference>
<sequence length="523" mass="58994">MPKRKNVSTLQRLCQENVARTMERVWFRDYRENYLSDGLLQELFLLMGEEHLLTPAVLDTFFVPQLRKLQLSICSTLVNETVVQAIAVRCKNLSSLDLQKCHQISANALVDLMKALPCLKELNLSETQCNTEVLSAVGSCCRHLRQLDITACERLAPDALFYLAYDPTTGSFCCPKLEGLKLWKMEARTPGDLIGALAFLLLALPLLRVLANGLLAEAVRLIHSGQFNSVPVPSGFPSLQELVQSRKSTHMNEGNTRLTWALTEMYDFNESSLPAISTACPYLQDVTVFLEDRSRFARNFLSCRHLAHLTLICTERRDLRDLLPLTASLGAQLETLSIQGFFFEEELSFRTLLSHCRNLVLFSASFLPFRRRSRGRQPNMEAIGWDLRVTPYELPQLYGFYLLPSDIDTPMTAQQAEILRSILVSLLKHSPCLEDVTLVSVPFSLDAVFEKVLELPGPALLNLHELSLIDNEVSPSTIHLLLSADNQLARLKLSGCPNIHASDYDALLQRVSRECFELNIVWD</sequence>
<feature type="domain" description="F-box/LRR-repeat protein 15-like leucin rich repeat" evidence="1">
    <location>
        <begin position="64"/>
        <end position="158"/>
    </location>
</feature>
<dbReference type="InterPro" id="IPR032675">
    <property type="entry name" value="LRR_dom_sf"/>
</dbReference>
<gene>
    <name evidence="3" type="primary">LOC110091255</name>
</gene>
<dbReference type="RefSeq" id="XP_072845177.1">
    <property type="nucleotide sequence ID" value="XM_072989076.1"/>
</dbReference>
<dbReference type="SMART" id="SM00367">
    <property type="entry name" value="LRR_CC"/>
    <property type="match status" value="3"/>
</dbReference>
<reference evidence="2" key="1">
    <citation type="submission" date="2025-05" db="UniProtKB">
        <authorList>
            <consortium name="RefSeq"/>
        </authorList>
    </citation>
    <scope>NUCLEOTIDE SEQUENCE [LARGE SCALE GENOMIC DNA]</scope>
</reference>
<evidence type="ECO:0000259" key="1">
    <source>
        <dbReference type="Pfam" id="PF25372"/>
    </source>
</evidence>
<organism evidence="2 3">
    <name type="scientific">Pogona vitticeps</name>
    <name type="common">central bearded dragon</name>
    <dbReference type="NCBI Taxonomy" id="103695"/>
    <lineage>
        <taxon>Eukaryota</taxon>
        <taxon>Metazoa</taxon>
        <taxon>Chordata</taxon>
        <taxon>Craniata</taxon>
        <taxon>Vertebrata</taxon>
        <taxon>Euteleostomi</taxon>
        <taxon>Lepidosauria</taxon>
        <taxon>Squamata</taxon>
        <taxon>Bifurcata</taxon>
        <taxon>Unidentata</taxon>
        <taxon>Episquamata</taxon>
        <taxon>Toxicofera</taxon>
        <taxon>Iguania</taxon>
        <taxon>Acrodonta</taxon>
        <taxon>Agamidae</taxon>
        <taxon>Amphibolurinae</taxon>
        <taxon>Pogona</taxon>
    </lineage>
</organism>
<dbReference type="InterPro" id="IPR006553">
    <property type="entry name" value="Leu-rich_rpt_Cys-con_subtyp"/>
</dbReference>
<dbReference type="SUPFAM" id="SSF52058">
    <property type="entry name" value="L domain-like"/>
    <property type="match status" value="1"/>
</dbReference>
<dbReference type="SUPFAM" id="SSF52047">
    <property type="entry name" value="RNI-like"/>
    <property type="match status" value="1"/>
</dbReference>
<accession>A0ABM5FID7</accession>
<protein>
    <recommendedName>
        <fullName evidence="1">F-box/LRR-repeat protein 15-like leucin rich repeat domain-containing protein</fullName>
    </recommendedName>
</protein>
<proteinExistence type="predicted"/>
<name>A0ABM5FID7_9SAUR</name>
<dbReference type="PANTHER" id="PTHR13318">
    <property type="entry name" value="PARTNER OF PAIRED, ISOFORM B-RELATED"/>
    <property type="match status" value="1"/>
</dbReference>
<dbReference type="GeneID" id="110091255"/>
<dbReference type="Proteomes" id="UP001652642">
    <property type="component" value="Chromosome 2"/>
</dbReference>
<evidence type="ECO:0000313" key="2">
    <source>
        <dbReference type="Proteomes" id="UP001652642"/>
    </source>
</evidence>
<dbReference type="Pfam" id="PF25372">
    <property type="entry name" value="DUF7885"/>
    <property type="match status" value="1"/>
</dbReference>
<keyword evidence="2" id="KW-1185">Reference proteome</keyword>
<dbReference type="Gene3D" id="3.80.10.10">
    <property type="entry name" value="Ribonuclease Inhibitor"/>
    <property type="match status" value="1"/>
</dbReference>
<reference evidence="3" key="2">
    <citation type="submission" date="2025-08" db="UniProtKB">
        <authorList>
            <consortium name="RefSeq"/>
        </authorList>
    </citation>
    <scope>IDENTIFICATION</scope>
</reference>
<evidence type="ECO:0000313" key="3">
    <source>
        <dbReference type="RefSeq" id="XP_072845177.1"/>
    </source>
</evidence>